<comment type="caution">
    <text evidence="2">The sequence shown here is derived from an EMBL/GenBank/DDBJ whole genome shotgun (WGS) entry which is preliminary data.</text>
</comment>
<dbReference type="RefSeq" id="WP_068529706.1">
    <property type="nucleotide sequence ID" value="NZ_LVJH01000006.1"/>
</dbReference>
<sequence>MKRKSLSILMLFILVFTMLPLSAFASTTGQQIQGQGELVIIGQYAGPSGHYPYGVIVYNESGQVVYNNSHYTSGGIGTGDSGTDSFVVPNLPSGTYTVVATQTLASFRIQSLYFR</sequence>
<feature type="chain" id="PRO_5007837288" evidence="1">
    <location>
        <begin position="26"/>
        <end position="115"/>
    </location>
</feature>
<reference evidence="2 3" key="1">
    <citation type="submission" date="2016-03" db="EMBL/GenBank/DDBJ databases">
        <title>Draft genome sequence of Paenibacillus glacialis DSM 22343.</title>
        <authorList>
            <person name="Shin S.-K."/>
            <person name="Yi H."/>
        </authorList>
    </citation>
    <scope>NUCLEOTIDE SEQUENCE [LARGE SCALE GENOMIC DNA]</scope>
    <source>
        <strain evidence="2 3">DSM 22343</strain>
    </source>
</reference>
<evidence type="ECO:0000256" key="1">
    <source>
        <dbReference type="SAM" id="SignalP"/>
    </source>
</evidence>
<accession>A0A162LU85</accession>
<keyword evidence="3" id="KW-1185">Reference proteome</keyword>
<proteinExistence type="predicted"/>
<dbReference type="Proteomes" id="UP000076967">
    <property type="component" value="Unassembled WGS sequence"/>
</dbReference>
<evidence type="ECO:0000313" key="3">
    <source>
        <dbReference type="Proteomes" id="UP000076967"/>
    </source>
</evidence>
<evidence type="ECO:0000313" key="2">
    <source>
        <dbReference type="EMBL" id="OAB44799.1"/>
    </source>
</evidence>
<dbReference type="AlphaFoldDB" id="A0A162LU85"/>
<feature type="signal peptide" evidence="1">
    <location>
        <begin position="1"/>
        <end position="25"/>
    </location>
</feature>
<dbReference type="OrthoDB" id="2656652at2"/>
<gene>
    <name evidence="2" type="ORF">PGLA_05145</name>
</gene>
<name>A0A162LU85_9BACL</name>
<organism evidence="2 3">
    <name type="scientific">Paenibacillus glacialis</name>
    <dbReference type="NCBI Taxonomy" id="494026"/>
    <lineage>
        <taxon>Bacteria</taxon>
        <taxon>Bacillati</taxon>
        <taxon>Bacillota</taxon>
        <taxon>Bacilli</taxon>
        <taxon>Bacillales</taxon>
        <taxon>Paenibacillaceae</taxon>
        <taxon>Paenibacillus</taxon>
    </lineage>
</organism>
<dbReference type="EMBL" id="LVJH01000006">
    <property type="protein sequence ID" value="OAB44799.1"/>
    <property type="molecule type" value="Genomic_DNA"/>
</dbReference>
<keyword evidence="1" id="KW-0732">Signal</keyword>
<protein>
    <submittedName>
        <fullName evidence="2">Uncharacterized protein</fullName>
    </submittedName>
</protein>